<evidence type="ECO:0000256" key="5">
    <source>
        <dbReference type="HAMAP-Rule" id="MF_01371"/>
    </source>
</evidence>
<dbReference type="InterPro" id="IPR005996">
    <property type="entry name" value="Ribosomal_uL30_bac-type"/>
</dbReference>
<gene>
    <name evidence="5" type="primary">rpmD</name>
    <name evidence="7" type="ORF">SAMN05216548_11026</name>
</gene>
<proteinExistence type="inferred from homology"/>
<dbReference type="RefSeq" id="WP_092497377.1">
    <property type="nucleotide sequence ID" value="NZ_FOFG01000010.1"/>
</dbReference>
<comment type="similarity">
    <text evidence="1 5">Belongs to the universal ribosomal protein uL30 family.</text>
</comment>
<evidence type="ECO:0000313" key="7">
    <source>
        <dbReference type="EMBL" id="SER00530.1"/>
    </source>
</evidence>
<keyword evidence="4 5" id="KW-0687">Ribonucleoprotein</keyword>
<evidence type="ECO:0000313" key="8">
    <source>
        <dbReference type="Proteomes" id="UP000199647"/>
    </source>
</evidence>
<dbReference type="InterPro" id="IPR016082">
    <property type="entry name" value="Ribosomal_uL30_ferredoxin-like"/>
</dbReference>
<evidence type="ECO:0000256" key="1">
    <source>
        <dbReference type="ARBA" id="ARBA00007594"/>
    </source>
</evidence>
<dbReference type="GO" id="GO:0003735">
    <property type="term" value="F:structural constituent of ribosome"/>
    <property type="evidence" value="ECO:0007669"/>
    <property type="project" value="InterPro"/>
</dbReference>
<dbReference type="PIRSF" id="PIRSF002211">
    <property type="entry name" value="Ribosomal_L30_bac-type"/>
    <property type="match status" value="1"/>
</dbReference>
<dbReference type="AlphaFoldDB" id="A0A1H9KN03"/>
<dbReference type="EMBL" id="FOFG01000010">
    <property type="protein sequence ID" value="SER00530.1"/>
    <property type="molecule type" value="Genomic_DNA"/>
</dbReference>
<reference evidence="7 8" key="1">
    <citation type="submission" date="2016-10" db="EMBL/GenBank/DDBJ databases">
        <authorList>
            <person name="de Groot N.N."/>
        </authorList>
    </citation>
    <scope>NUCLEOTIDE SEQUENCE [LARGE SCALE GENOMIC DNA]</scope>
    <source>
        <strain evidence="7 8">A52C2</strain>
    </source>
</reference>
<evidence type="ECO:0000259" key="6">
    <source>
        <dbReference type="Pfam" id="PF00327"/>
    </source>
</evidence>
<dbReference type="PANTHER" id="PTHR15892">
    <property type="entry name" value="MITOCHONDRIAL RIBOSOMAL PROTEIN L30"/>
    <property type="match status" value="1"/>
</dbReference>
<name>A0A1H9KN03_9HYPH</name>
<keyword evidence="3 5" id="KW-0689">Ribosomal protein</keyword>
<accession>A0A1H9KN03</accession>
<keyword evidence="8" id="KW-1185">Reference proteome</keyword>
<comment type="subunit">
    <text evidence="2 5">Part of the 50S ribosomal subunit.</text>
</comment>
<dbReference type="STRING" id="1855383.SAMN05216548_11026"/>
<dbReference type="Proteomes" id="UP000199647">
    <property type="component" value="Unassembled WGS sequence"/>
</dbReference>
<dbReference type="CDD" id="cd01658">
    <property type="entry name" value="Ribosomal_L30"/>
    <property type="match status" value="1"/>
</dbReference>
<dbReference type="GO" id="GO:0006412">
    <property type="term" value="P:translation"/>
    <property type="evidence" value="ECO:0007669"/>
    <property type="project" value="UniProtKB-UniRule"/>
</dbReference>
<evidence type="ECO:0000256" key="2">
    <source>
        <dbReference type="ARBA" id="ARBA00011838"/>
    </source>
</evidence>
<dbReference type="HAMAP" id="MF_01371_B">
    <property type="entry name" value="Ribosomal_uL30_B"/>
    <property type="match status" value="1"/>
</dbReference>
<dbReference type="PANTHER" id="PTHR15892:SF2">
    <property type="entry name" value="LARGE RIBOSOMAL SUBUNIT PROTEIN UL30M"/>
    <property type="match status" value="1"/>
</dbReference>
<evidence type="ECO:0000256" key="4">
    <source>
        <dbReference type="ARBA" id="ARBA00023274"/>
    </source>
</evidence>
<dbReference type="Pfam" id="PF00327">
    <property type="entry name" value="Ribosomal_L30"/>
    <property type="match status" value="1"/>
</dbReference>
<organism evidence="7 8">
    <name type="scientific">Faunimonas pinastri</name>
    <dbReference type="NCBI Taxonomy" id="1855383"/>
    <lineage>
        <taxon>Bacteria</taxon>
        <taxon>Pseudomonadati</taxon>
        <taxon>Pseudomonadota</taxon>
        <taxon>Alphaproteobacteria</taxon>
        <taxon>Hyphomicrobiales</taxon>
        <taxon>Afifellaceae</taxon>
        <taxon>Faunimonas</taxon>
    </lineage>
</organism>
<dbReference type="OrthoDB" id="9812790at2"/>
<dbReference type="NCBIfam" id="TIGR01308">
    <property type="entry name" value="rpmD_bact"/>
    <property type="match status" value="1"/>
</dbReference>
<feature type="domain" description="Large ribosomal subunit protein uL30-like ferredoxin-like fold" evidence="6">
    <location>
        <begin position="9"/>
        <end position="58"/>
    </location>
</feature>
<sequence length="64" mass="7106">MSEAQKTLIVEQTGSPIRRPAEQRQTLIGLGLNKIRRRATLEDTPAVRGMIAKVSHLVRIVDEG</sequence>
<dbReference type="SUPFAM" id="SSF55129">
    <property type="entry name" value="Ribosomal protein L30p/L7e"/>
    <property type="match status" value="1"/>
</dbReference>
<dbReference type="InterPro" id="IPR036919">
    <property type="entry name" value="Ribo_uL30_ferredoxin-like_sf"/>
</dbReference>
<protein>
    <recommendedName>
        <fullName evidence="5">Large ribosomal subunit protein uL30</fullName>
    </recommendedName>
</protein>
<evidence type="ECO:0000256" key="3">
    <source>
        <dbReference type="ARBA" id="ARBA00022980"/>
    </source>
</evidence>
<dbReference type="Gene3D" id="3.30.1390.20">
    <property type="entry name" value="Ribosomal protein L30, ferredoxin-like fold domain"/>
    <property type="match status" value="1"/>
</dbReference>
<dbReference type="GO" id="GO:0022625">
    <property type="term" value="C:cytosolic large ribosomal subunit"/>
    <property type="evidence" value="ECO:0007669"/>
    <property type="project" value="TreeGrafter"/>
</dbReference>